<evidence type="ECO:0000313" key="2">
    <source>
        <dbReference type="Proteomes" id="UP000076969"/>
    </source>
</evidence>
<dbReference type="EMBL" id="CP015520">
    <property type="protein sequence ID" value="ANF21957.1"/>
    <property type="molecule type" value="Genomic_DNA"/>
</dbReference>
<dbReference type="Proteomes" id="UP000076969">
    <property type="component" value="Chromosome"/>
</dbReference>
<organism evidence="1 2">
    <name type="scientific">Thermococcus piezophilus</name>
    <dbReference type="NCBI Taxonomy" id="1712654"/>
    <lineage>
        <taxon>Archaea</taxon>
        <taxon>Methanobacteriati</taxon>
        <taxon>Methanobacteriota</taxon>
        <taxon>Thermococci</taxon>
        <taxon>Thermococcales</taxon>
        <taxon>Thermococcaceae</taxon>
        <taxon>Thermococcus</taxon>
    </lineage>
</organism>
<gene>
    <name evidence="1" type="ORF">A7C91_01170</name>
</gene>
<keyword evidence="2" id="KW-1185">Reference proteome</keyword>
<accession>A0A172WEV2</accession>
<evidence type="ECO:0000313" key="1">
    <source>
        <dbReference type="EMBL" id="ANF21957.1"/>
    </source>
</evidence>
<name>A0A172WEV2_9EURY</name>
<proteinExistence type="predicted"/>
<dbReference type="KEGG" id="tpie:A7C91_01170"/>
<protein>
    <submittedName>
        <fullName evidence="1">Uncharacterized protein</fullName>
    </submittedName>
</protein>
<reference evidence="2" key="1">
    <citation type="journal article" date="2016" name="Syst. Appl. Microbiol.">
        <title>Thermococcus piezophilus sp. nov., a novel hyperthermophilic and piezophilic archaeon with a broad pressure range for growth, isolated from a deepest hydrothermal vent at the Mid-Cayman Rise.</title>
        <authorList>
            <person name="Dalmasso C."/>
            <person name="Oger P."/>
            <person name="Selva G."/>
            <person name="Courtine D."/>
            <person name="L'Haridon S."/>
            <person name="Garlaschelli A."/>
            <person name="Roussel E."/>
            <person name="Miyazaki J."/>
            <person name="Reveillaud J."/>
            <person name="Jebbar M."/>
            <person name="Takai K."/>
            <person name="Maignien L."/>
            <person name="Alain K."/>
        </authorList>
    </citation>
    <scope>NUCLEOTIDE SEQUENCE [LARGE SCALE GENOMIC DNA]</scope>
    <source>
        <strain evidence="2">CDGS</strain>
    </source>
</reference>
<sequence length="84" mass="9204">MDFDSLSELYSWAEPVILASFISALPHQLKELSALSKELGGAKVIFDIATFKADIVGLYRHFPREVKVASIHLTFGSGTASYEA</sequence>
<dbReference type="AlphaFoldDB" id="A0A172WEV2"/>